<gene>
    <name evidence="2" type="ORF">Glove_296g31</name>
</gene>
<dbReference type="PRINTS" id="PR00449">
    <property type="entry name" value="RASTRNSFRMNG"/>
</dbReference>
<dbReference type="FunFam" id="3.40.50.300:FF:000808">
    <property type="entry name" value="Small GTP-binding protein, putative"/>
    <property type="match status" value="1"/>
</dbReference>
<dbReference type="PANTHER" id="PTHR47978">
    <property type="match status" value="1"/>
</dbReference>
<dbReference type="InterPro" id="IPR005225">
    <property type="entry name" value="Small_GTP-bd"/>
</dbReference>
<protein>
    <submittedName>
        <fullName evidence="2">Uncharacterized protein</fullName>
    </submittedName>
</protein>
<dbReference type="PROSITE" id="PS51419">
    <property type="entry name" value="RAB"/>
    <property type="match status" value="1"/>
</dbReference>
<dbReference type="GO" id="GO:0005525">
    <property type="term" value="F:GTP binding"/>
    <property type="evidence" value="ECO:0007669"/>
    <property type="project" value="InterPro"/>
</dbReference>
<dbReference type="Proteomes" id="UP000266861">
    <property type="component" value="Unassembled WGS sequence"/>
</dbReference>
<dbReference type="SMART" id="SM00173">
    <property type="entry name" value="RAS"/>
    <property type="match status" value="1"/>
</dbReference>
<sequence length="217" mass="24551">MSANINITNHKLAYSPLLEAKVVILGSQGVGKTSLVVRYVQKTFSPNCTSTIGASFMTKKLVVDNCKVRLQIWDTAGQERFRSMAPMYYRGANAAILVYDITSEESFLDMNAWIEELRKNMTKDLIIHVVGNKIDLAPIERAVPFKRTQEYVSRVLGSDYAVHEVSAKDDNGIEELFLQITRRLVERKNDYERPIFRPNTVLKKPDDNDITPSGCCS</sequence>
<dbReference type="EMBL" id="PQFF01000270">
    <property type="protein sequence ID" value="RHZ68240.1"/>
    <property type="molecule type" value="Genomic_DNA"/>
</dbReference>
<dbReference type="SUPFAM" id="SSF52540">
    <property type="entry name" value="P-loop containing nucleoside triphosphate hydrolases"/>
    <property type="match status" value="1"/>
</dbReference>
<dbReference type="InterPro" id="IPR027417">
    <property type="entry name" value="P-loop_NTPase"/>
</dbReference>
<name>A0A397I5X5_9GLOM</name>
<evidence type="ECO:0000313" key="3">
    <source>
        <dbReference type="Proteomes" id="UP000266861"/>
    </source>
</evidence>
<dbReference type="NCBIfam" id="TIGR00231">
    <property type="entry name" value="small_GTP"/>
    <property type="match status" value="1"/>
</dbReference>
<proteinExistence type="predicted"/>
<dbReference type="GO" id="GO:0003924">
    <property type="term" value="F:GTPase activity"/>
    <property type="evidence" value="ECO:0007669"/>
    <property type="project" value="InterPro"/>
</dbReference>
<dbReference type="Gene3D" id="3.40.50.300">
    <property type="entry name" value="P-loop containing nucleotide triphosphate hydrolases"/>
    <property type="match status" value="1"/>
</dbReference>
<dbReference type="SMART" id="SM00174">
    <property type="entry name" value="RHO"/>
    <property type="match status" value="1"/>
</dbReference>
<dbReference type="SMART" id="SM00175">
    <property type="entry name" value="RAB"/>
    <property type="match status" value="1"/>
</dbReference>
<keyword evidence="3" id="KW-1185">Reference proteome</keyword>
<dbReference type="OrthoDB" id="26525at2759"/>
<dbReference type="PROSITE" id="PS51421">
    <property type="entry name" value="RAS"/>
    <property type="match status" value="1"/>
</dbReference>
<dbReference type="AlphaFoldDB" id="A0A397I5X5"/>
<dbReference type="InterPro" id="IPR001806">
    <property type="entry name" value="Small_GTPase"/>
</dbReference>
<dbReference type="SMART" id="SM00176">
    <property type="entry name" value="RAN"/>
    <property type="match status" value="1"/>
</dbReference>
<evidence type="ECO:0000313" key="2">
    <source>
        <dbReference type="EMBL" id="RHZ68240.1"/>
    </source>
</evidence>
<comment type="caution">
    <text evidence="2">The sequence shown here is derived from an EMBL/GenBank/DDBJ whole genome shotgun (WGS) entry which is preliminary data.</text>
</comment>
<organism evidence="2 3">
    <name type="scientific">Diversispora epigaea</name>
    <dbReference type="NCBI Taxonomy" id="1348612"/>
    <lineage>
        <taxon>Eukaryota</taxon>
        <taxon>Fungi</taxon>
        <taxon>Fungi incertae sedis</taxon>
        <taxon>Mucoromycota</taxon>
        <taxon>Glomeromycotina</taxon>
        <taxon>Glomeromycetes</taxon>
        <taxon>Diversisporales</taxon>
        <taxon>Diversisporaceae</taxon>
        <taxon>Diversispora</taxon>
    </lineage>
</organism>
<evidence type="ECO:0000256" key="1">
    <source>
        <dbReference type="ARBA" id="ARBA00022741"/>
    </source>
</evidence>
<dbReference type="Pfam" id="PF00071">
    <property type="entry name" value="Ras"/>
    <property type="match status" value="1"/>
</dbReference>
<reference evidence="2 3" key="1">
    <citation type="submission" date="2018-08" db="EMBL/GenBank/DDBJ databases">
        <title>Genome and evolution of the arbuscular mycorrhizal fungus Diversispora epigaea (formerly Glomus versiforme) and its bacterial endosymbionts.</title>
        <authorList>
            <person name="Sun X."/>
            <person name="Fei Z."/>
            <person name="Harrison M."/>
        </authorList>
    </citation>
    <scope>NUCLEOTIDE SEQUENCE [LARGE SCALE GENOMIC DNA]</scope>
    <source>
        <strain evidence="2 3">IT104</strain>
    </source>
</reference>
<accession>A0A397I5X5</accession>
<dbReference type="STRING" id="1348612.A0A397I5X5"/>
<dbReference type="PROSITE" id="PS51417">
    <property type="entry name" value="ARF"/>
    <property type="match status" value="1"/>
</dbReference>
<keyword evidence="1" id="KW-0547">Nucleotide-binding</keyword>